<dbReference type="GO" id="GO:0009073">
    <property type="term" value="P:aromatic amino acid family biosynthetic process"/>
    <property type="evidence" value="ECO:0007669"/>
    <property type="project" value="UniProtKB-KW"/>
</dbReference>
<keyword evidence="5 8" id="KW-0057">Aromatic amino acid biosynthesis</keyword>
<dbReference type="PANTHER" id="PTHR21337">
    <property type="entry name" value="PHOSPHO-2-DEHYDRO-3-DEOXYHEPTONATE ALDOLASE 1, 2"/>
    <property type="match status" value="1"/>
</dbReference>
<accession>A0A8S9SI98</accession>
<proteinExistence type="inferred from homology"/>
<keyword evidence="3 8" id="KW-0028">Amino-acid biosynthesis</keyword>
<keyword evidence="7" id="KW-0464">Manganese</keyword>
<keyword evidence="4 8" id="KW-0808">Transferase</keyword>
<comment type="similarity">
    <text evidence="2 8">Belongs to the class-II DAHP synthase family.</text>
</comment>
<dbReference type="EMBL" id="QGKX02000004">
    <property type="protein sequence ID" value="KAF3601291.1"/>
    <property type="molecule type" value="Genomic_DNA"/>
</dbReference>
<name>A0A8S9SI98_BRACR</name>
<comment type="pathway">
    <text evidence="1 8">Metabolic intermediate biosynthesis; chorismate biosynthesis; chorismate from D-erythrose 4-phosphate and phosphoenolpyruvate: step 1/7.</text>
</comment>
<dbReference type="Proteomes" id="UP000712600">
    <property type="component" value="Unassembled WGS sequence"/>
</dbReference>
<reference evidence="9" key="1">
    <citation type="submission" date="2019-12" db="EMBL/GenBank/DDBJ databases">
        <title>Genome sequencing and annotation of Brassica cretica.</title>
        <authorList>
            <person name="Studholme D.J."/>
            <person name="Sarris P."/>
        </authorList>
    </citation>
    <scope>NUCLEOTIDE SEQUENCE</scope>
    <source>
        <strain evidence="9">PFS-109/04</strain>
        <tissue evidence="9">Leaf</tissue>
    </source>
</reference>
<evidence type="ECO:0000256" key="3">
    <source>
        <dbReference type="ARBA" id="ARBA00022605"/>
    </source>
</evidence>
<evidence type="ECO:0000313" key="9">
    <source>
        <dbReference type="EMBL" id="KAF3601291.1"/>
    </source>
</evidence>
<comment type="cofactor">
    <cofactor evidence="7">
        <name>Mn(2+)</name>
        <dbReference type="ChEBI" id="CHEBI:29035"/>
    </cofactor>
    <cofactor evidence="7">
        <name>Co(2+)</name>
        <dbReference type="ChEBI" id="CHEBI:48828"/>
    </cofactor>
    <cofactor evidence="7">
        <name>Cd(2+)</name>
        <dbReference type="ChEBI" id="CHEBI:48775"/>
    </cofactor>
    <text evidence="7">Binds 1 divalent cation per subunit. The enzyme is active with manganese, cobalt or cadmium ions.</text>
</comment>
<comment type="caution">
    <text evidence="9">The sequence shown here is derived from an EMBL/GenBank/DDBJ whole genome shotgun (WGS) entry which is preliminary data.</text>
</comment>
<feature type="binding site" evidence="7">
    <location>
        <position position="71"/>
    </location>
    <ligand>
        <name>Mn(2+)</name>
        <dbReference type="ChEBI" id="CHEBI:29035"/>
    </ligand>
</feature>
<organism evidence="9 10">
    <name type="scientific">Brassica cretica</name>
    <name type="common">Mustard</name>
    <dbReference type="NCBI Taxonomy" id="69181"/>
    <lineage>
        <taxon>Eukaryota</taxon>
        <taxon>Viridiplantae</taxon>
        <taxon>Streptophyta</taxon>
        <taxon>Embryophyta</taxon>
        <taxon>Tracheophyta</taxon>
        <taxon>Spermatophyta</taxon>
        <taxon>Magnoliopsida</taxon>
        <taxon>eudicotyledons</taxon>
        <taxon>Gunneridae</taxon>
        <taxon>Pentapetalae</taxon>
        <taxon>rosids</taxon>
        <taxon>malvids</taxon>
        <taxon>Brassicales</taxon>
        <taxon>Brassicaceae</taxon>
        <taxon>Brassiceae</taxon>
        <taxon>Brassica</taxon>
    </lineage>
</organism>
<keyword evidence="8" id="KW-0934">Plastid</keyword>
<dbReference type="AlphaFoldDB" id="A0A8S9SI98"/>
<evidence type="ECO:0000256" key="1">
    <source>
        <dbReference type="ARBA" id="ARBA00004688"/>
    </source>
</evidence>
<keyword evidence="7" id="KW-0104">Cadmium</keyword>
<evidence type="ECO:0000256" key="2">
    <source>
        <dbReference type="ARBA" id="ARBA00008911"/>
    </source>
</evidence>
<dbReference type="GO" id="GO:0009507">
    <property type="term" value="C:chloroplast"/>
    <property type="evidence" value="ECO:0007669"/>
    <property type="project" value="UniProtKB-SubCell"/>
</dbReference>
<keyword evidence="8" id="KW-0809">Transit peptide</keyword>
<dbReference type="InterPro" id="IPR013785">
    <property type="entry name" value="Aldolase_TIM"/>
</dbReference>
<dbReference type="Gene3D" id="3.20.20.70">
    <property type="entry name" value="Aldolase class I"/>
    <property type="match status" value="1"/>
</dbReference>
<dbReference type="EC" id="2.5.1.54" evidence="8"/>
<dbReference type="GO" id="GO:0008652">
    <property type="term" value="P:amino acid biosynthetic process"/>
    <property type="evidence" value="ECO:0007669"/>
    <property type="project" value="UniProtKB-KW"/>
</dbReference>
<evidence type="ECO:0000313" key="10">
    <source>
        <dbReference type="Proteomes" id="UP000712600"/>
    </source>
</evidence>
<evidence type="ECO:0000256" key="8">
    <source>
        <dbReference type="RuleBase" id="RU363071"/>
    </source>
</evidence>
<dbReference type="GO" id="GO:0003849">
    <property type="term" value="F:3-deoxy-7-phosphoheptulonate synthase activity"/>
    <property type="evidence" value="ECO:0007669"/>
    <property type="project" value="UniProtKB-EC"/>
</dbReference>
<dbReference type="PANTHER" id="PTHR21337:SF32">
    <property type="entry name" value="PHOSPHO-2-DEHYDRO-3-DEOXYHEPTONATE ALDOLASE 1, CHLOROPLASTIC"/>
    <property type="match status" value="1"/>
</dbReference>
<dbReference type="InterPro" id="IPR002480">
    <property type="entry name" value="DAHP_synth_2"/>
</dbReference>
<keyword evidence="8" id="KW-0150">Chloroplast</keyword>
<dbReference type="Pfam" id="PF01474">
    <property type="entry name" value="DAHP_synth_2"/>
    <property type="match status" value="1"/>
</dbReference>
<dbReference type="SUPFAM" id="SSF51569">
    <property type="entry name" value="Aldolase"/>
    <property type="match status" value="1"/>
</dbReference>
<evidence type="ECO:0000256" key="4">
    <source>
        <dbReference type="ARBA" id="ARBA00022679"/>
    </source>
</evidence>
<evidence type="ECO:0000256" key="7">
    <source>
        <dbReference type="PIRSR" id="PIRSR602480-1"/>
    </source>
</evidence>
<keyword evidence="7" id="KW-0170">Cobalt</keyword>
<protein>
    <recommendedName>
        <fullName evidence="8">Phospho-2-dehydro-3-deoxyheptonate aldolase</fullName>
        <ecNumber evidence="8">2.5.1.54</ecNumber>
    </recommendedName>
</protein>
<evidence type="ECO:0000256" key="5">
    <source>
        <dbReference type="ARBA" id="ARBA00023141"/>
    </source>
</evidence>
<comment type="catalytic activity">
    <reaction evidence="6 8">
        <text>D-erythrose 4-phosphate + phosphoenolpyruvate + H2O = 7-phospho-2-dehydro-3-deoxy-D-arabino-heptonate + phosphate</text>
        <dbReference type="Rhea" id="RHEA:14717"/>
        <dbReference type="ChEBI" id="CHEBI:15377"/>
        <dbReference type="ChEBI" id="CHEBI:16897"/>
        <dbReference type="ChEBI" id="CHEBI:43474"/>
        <dbReference type="ChEBI" id="CHEBI:58394"/>
        <dbReference type="ChEBI" id="CHEBI:58702"/>
        <dbReference type="EC" id="2.5.1.54"/>
    </reaction>
</comment>
<sequence length="101" mass="11456">MLVLQDVPNFQKECMDPYLVKDSAVLGDDYNRYSFTDITCNLLSGGGFECIGGSRTVTYDDLSSRYHTHCDPRLNASQSLELAFIVAERLRKRRTATQRLS</sequence>
<comment type="subcellular location">
    <subcellularLocation>
        <location evidence="8">Plastid</location>
        <location evidence="8">Chloroplast</location>
    </subcellularLocation>
</comment>
<evidence type="ECO:0000256" key="6">
    <source>
        <dbReference type="ARBA" id="ARBA00047508"/>
    </source>
</evidence>
<gene>
    <name evidence="9" type="ORF">F2Q69_00032684</name>
</gene>